<evidence type="ECO:0000256" key="3">
    <source>
        <dbReference type="ARBA" id="ARBA00022692"/>
    </source>
</evidence>
<keyword evidence="5 6" id="KW-0472">Membrane</keyword>
<dbReference type="InterPro" id="IPR037185">
    <property type="entry name" value="EmrE-like"/>
</dbReference>
<feature type="transmembrane region" description="Helical" evidence="6">
    <location>
        <begin position="96"/>
        <end position="116"/>
    </location>
</feature>
<feature type="transmembrane region" description="Helical" evidence="6">
    <location>
        <begin position="71"/>
        <end position="90"/>
    </location>
</feature>
<evidence type="ECO:0000256" key="4">
    <source>
        <dbReference type="ARBA" id="ARBA00022989"/>
    </source>
</evidence>
<dbReference type="InterPro" id="IPR000620">
    <property type="entry name" value="EamA_dom"/>
</dbReference>
<comment type="similarity">
    <text evidence="2">Belongs to the EamA transporter family.</text>
</comment>
<feature type="transmembrane region" description="Helical" evidence="6">
    <location>
        <begin position="233"/>
        <end position="251"/>
    </location>
</feature>
<dbReference type="InterPro" id="IPR050638">
    <property type="entry name" value="AA-Vitamin_Transporters"/>
</dbReference>
<feature type="domain" description="EamA" evidence="7">
    <location>
        <begin position="13"/>
        <end position="145"/>
    </location>
</feature>
<feature type="transmembrane region" description="Helical" evidence="6">
    <location>
        <begin position="263"/>
        <end position="279"/>
    </location>
</feature>
<feature type="transmembrane region" description="Helical" evidence="6">
    <location>
        <begin position="128"/>
        <end position="150"/>
    </location>
</feature>
<comment type="subcellular location">
    <subcellularLocation>
        <location evidence="1">Membrane</location>
        <topology evidence="1">Multi-pass membrane protein</topology>
    </subcellularLocation>
</comment>
<dbReference type="Gene3D" id="1.10.3730.20">
    <property type="match status" value="1"/>
</dbReference>
<keyword evidence="9" id="KW-1185">Reference proteome</keyword>
<evidence type="ECO:0000313" key="9">
    <source>
        <dbReference type="Proteomes" id="UP001336835"/>
    </source>
</evidence>
<name>A0ABU7I6E8_9SPHI</name>
<feature type="transmembrane region" description="Helical" evidence="6">
    <location>
        <begin position="285"/>
        <end position="304"/>
    </location>
</feature>
<dbReference type="Pfam" id="PF00892">
    <property type="entry name" value="EamA"/>
    <property type="match status" value="2"/>
</dbReference>
<proteinExistence type="inferred from homology"/>
<feature type="transmembrane region" description="Helical" evidence="6">
    <location>
        <begin position="162"/>
        <end position="182"/>
    </location>
</feature>
<dbReference type="SUPFAM" id="SSF103481">
    <property type="entry name" value="Multidrug resistance efflux transporter EmrE"/>
    <property type="match status" value="2"/>
</dbReference>
<reference evidence="8 9" key="1">
    <citation type="submission" date="2024-01" db="EMBL/GenBank/DDBJ databases">
        <title>Pedobacter sp. nov., isolated from fresh soil.</title>
        <authorList>
            <person name="Le N.T.T."/>
        </authorList>
    </citation>
    <scope>NUCLEOTIDE SEQUENCE [LARGE SCALE GENOMIC DNA]</scope>
    <source>
        <strain evidence="8 9">KR3-3</strain>
    </source>
</reference>
<dbReference type="EMBL" id="JAZDQT010000001">
    <property type="protein sequence ID" value="MEE1944916.1"/>
    <property type="molecule type" value="Genomic_DNA"/>
</dbReference>
<gene>
    <name evidence="8" type="ORF">VRU48_07355</name>
</gene>
<accession>A0ABU7I6E8</accession>
<feature type="transmembrane region" description="Helical" evidence="6">
    <location>
        <begin position="194"/>
        <end position="213"/>
    </location>
</feature>
<comment type="caution">
    <text evidence="8">The sequence shown here is derived from an EMBL/GenBank/DDBJ whole genome shotgun (WGS) entry which is preliminary data.</text>
</comment>
<dbReference type="PANTHER" id="PTHR32322:SF2">
    <property type="entry name" value="EAMA DOMAIN-CONTAINING PROTEIN"/>
    <property type="match status" value="1"/>
</dbReference>
<feature type="domain" description="EamA" evidence="7">
    <location>
        <begin position="163"/>
        <end position="302"/>
    </location>
</feature>
<evidence type="ECO:0000256" key="5">
    <source>
        <dbReference type="ARBA" id="ARBA00023136"/>
    </source>
</evidence>
<sequence length="326" mass="35081">MANVKKPAPLLFVYLAFAIVYIVWGSTYFFIQKALAGFPPFILGSFRFILAGLLLITWCALTGQPIFNKRLIKHAAIAGILMLGIGNGIVIWVEQFIPSGLVAIMVASAAIWFVILDKPKWKENFGSTSTVAGLIVGFIGVILLFGEQLVQILGTSQSPTQIAGMVLLVLGPVAWAAGSLYAKHQSNPDDSVAVGTAWQMLAAGVAFIPGGLFTGEFKTFNWTTIPLDAWLSVGYLIIFGSIAAFSAYVWLLKVRPATQVSTYAYVNPVVAVLLSLCFTNEKISLLQIAGLVVILGSVLLINLSKYRNSKKAAKQPKLEPALTNKG</sequence>
<dbReference type="Proteomes" id="UP001336835">
    <property type="component" value="Unassembled WGS sequence"/>
</dbReference>
<organism evidence="8 9">
    <name type="scientific">Pedobacter albus</name>
    <dbReference type="NCBI Taxonomy" id="3113905"/>
    <lineage>
        <taxon>Bacteria</taxon>
        <taxon>Pseudomonadati</taxon>
        <taxon>Bacteroidota</taxon>
        <taxon>Sphingobacteriia</taxon>
        <taxon>Sphingobacteriales</taxon>
        <taxon>Sphingobacteriaceae</taxon>
        <taxon>Pedobacter</taxon>
    </lineage>
</organism>
<protein>
    <submittedName>
        <fullName evidence="8">EamA family transporter</fullName>
    </submittedName>
</protein>
<evidence type="ECO:0000259" key="7">
    <source>
        <dbReference type="Pfam" id="PF00892"/>
    </source>
</evidence>
<evidence type="ECO:0000256" key="1">
    <source>
        <dbReference type="ARBA" id="ARBA00004141"/>
    </source>
</evidence>
<feature type="transmembrane region" description="Helical" evidence="6">
    <location>
        <begin position="12"/>
        <end position="31"/>
    </location>
</feature>
<evidence type="ECO:0000256" key="6">
    <source>
        <dbReference type="SAM" id="Phobius"/>
    </source>
</evidence>
<dbReference type="RefSeq" id="WP_330107275.1">
    <property type="nucleotide sequence ID" value="NZ_JAZDQT010000001.1"/>
</dbReference>
<keyword evidence="3 6" id="KW-0812">Transmembrane</keyword>
<feature type="transmembrane region" description="Helical" evidence="6">
    <location>
        <begin position="37"/>
        <end position="59"/>
    </location>
</feature>
<evidence type="ECO:0000256" key="2">
    <source>
        <dbReference type="ARBA" id="ARBA00007362"/>
    </source>
</evidence>
<dbReference type="PANTHER" id="PTHR32322">
    <property type="entry name" value="INNER MEMBRANE TRANSPORTER"/>
    <property type="match status" value="1"/>
</dbReference>
<evidence type="ECO:0000313" key="8">
    <source>
        <dbReference type="EMBL" id="MEE1944916.1"/>
    </source>
</evidence>
<keyword evidence="4 6" id="KW-1133">Transmembrane helix</keyword>